<accession>A0A4U1B3J1</accession>
<sequence length="202" mass="22356">MKRSQSINLGRMRKISAAKVIKPLAVVAGVSTLTACGNDQQATVYKDLDHCAIDNPGLEEQCQSAYQQALQEAEQSGPKYPRQHLCEEEFGSGRCYQYTMNNGQNVFVPLMAGFLFSQFMDNRYRSAPLYTSYSYHSPFYGYWSSVDGKRYGRAKYGKTKVNKKAFDAKPKVTRTISRGGFGSKVAASSSFRGSSSRGGWGG</sequence>
<dbReference type="InterPro" id="IPR009576">
    <property type="entry name" value="Biofilm_formation_YgiB"/>
</dbReference>
<name>A0A4U1B3J1_9GAMM</name>
<gene>
    <name evidence="2" type="ORF">E8M12_12370</name>
</gene>
<dbReference type="AlphaFoldDB" id="A0A4U1B3J1"/>
<dbReference type="EMBL" id="SWDB01000030">
    <property type="protein sequence ID" value="TKB44268.1"/>
    <property type="molecule type" value="Genomic_DNA"/>
</dbReference>
<evidence type="ECO:0000313" key="2">
    <source>
        <dbReference type="EMBL" id="TKB44268.1"/>
    </source>
</evidence>
<proteinExistence type="predicted"/>
<dbReference type="Proteomes" id="UP000307999">
    <property type="component" value="Unassembled WGS sequence"/>
</dbReference>
<keyword evidence="3" id="KW-1185">Reference proteome</keyword>
<comment type="caution">
    <text evidence="2">The sequence shown here is derived from an EMBL/GenBank/DDBJ whole genome shotgun (WGS) entry which is preliminary data.</text>
</comment>
<evidence type="ECO:0000313" key="3">
    <source>
        <dbReference type="Proteomes" id="UP000307999"/>
    </source>
</evidence>
<protein>
    <submittedName>
        <fullName evidence="2">DUF1190 domain-containing protein</fullName>
    </submittedName>
</protein>
<feature type="region of interest" description="Disordered" evidence="1">
    <location>
        <begin position="183"/>
        <end position="202"/>
    </location>
</feature>
<dbReference type="OrthoDB" id="5903948at2"/>
<reference evidence="2 3" key="1">
    <citation type="submission" date="2019-04" db="EMBL/GenBank/DDBJ databases">
        <title>Thalassotalea guangxiensis sp. nov., isolated from sediment of the coastal wetland.</title>
        <authorList>
            <person name="Zheng S."/>
            <person name="Zhang D."/>
        </authorList>
    </citation>
    <scope>NUCLEOTIDE SEQUENCE [LARGE SCALE GENOMIC DNA]</scope>
    <source>
        <strain evidence="2 3">ZS-4</strain>
    </source>
</reference>
<organism evidence="2 3">
    <name type="scientific">Thalassotalea mangrovi</name>
    <dbReference type="NCBI Taxonomy" id="2572245"/>
    <lineage>
        <taxon>Bacteria</taxon>
        <taxon>Pseudomonadati</taxon>
        <taxon>Pseudomonadota</taxon>
        <taxon>Gammaproteobacteria</taxon>
        <taxon>Alteromonadales</taxon>
        <taxon>Colwelliaceae</taxon>
        <taxon>Thalassotalea</taxon>
    </lineage>
</organism>
<evidence type="ECO:0000256" key="1">
    <source>
        <dbReference type="SAM" id="MobiDB-lite"/>
    </source>
</evidence>
<dbReference type="Pfam" id="PF06693">
    <property type="entry name" value="DUF1190"/>
    <property type="match status" value="1"/>
</dbReference>